<feature type="active site" description="Proton acceptor" evidence="5 6">
    <location>
        <position position="164"/>
    </location>
</feature>
<evidence type="ECO:0000256" key="3">
    <source>
        <dbReference type="ARBA" id="ARBA00023066"/>
    </source>
</evidence>
<proteinExistence type="inferred from homology"/>
<protein>
    <recommendedName>
        <fullName evidence="5">Polyamine aminopropyltransferase</fullName>
    </recommendedName>
    <alternativeName>
        <fullName evidence="5">Putrescine aminopropyltransferase</fullName>
        <shortName evidence="5">PAPT</shortName>
    </alternativeName>
    <alternativeName>
        <fullName evidence="5">Spermidine synthase</fullName>
        <shortName evidence="5">SPDS</shortName>
        <shortName evidence="5">SPDSY</shortName>
        <ecNumber evidence="5">2.5.1.16</ecNumber>
    </alternativeName>
</protein>
<dbReference type="InterPro" id="IPR001045">
    <property type="entry name" value="Spermi_synthase"/>
</dbReference>
<reference evidence="9 10" key="1">
    <citation type="journal article" date="2016" name="PLoS ONE">
        <title>Complete Genome Sequence and Comparative Genomics of a Novel Myxobacterium Myxococcus hansupus.</title>
        <authorList>
            <person name="Sharma G."/>
            <person name="Narwani T."/>
            <person name="Subramanian S."/>
        </authorList>
    </citation>
    <scope>NUCLEOTIDE SEQUENCE [LARGE SCALE GENOMIC DNA]</scope>
    <source>
        <strain evidence="10">mixupus</strain>
    </source>
</reference>
<dbReference type="InterPro" id="IPR030374">
    <property type="entry name" value="PABS"/>
</dbReference>
<evidence type="ECO:0000313" key="10">
    <source>
        <dbReference type="Proteomes" id="UP000009026"/>
    </source>
</evidence>
<dbReference type="RefSeq" id="WP_044889544.1">
    <property type="nucleotide sequence ID" value="NZ_CP012109.1"/>
</dbReference>
<dbReference type="PATRIC" id="fig|1297742.4.peg.1488"/>
<comment type="pathway">
    <text evidence="5">Amine and polyamine biosynthesis; spermidine biosynthesis; spermidine from putrescine: step 1/1.</text>
</comment>
<dbReference type="PROSITE" id="PS51257">
    <property type="entry name" value="PROKAR_LIPOPROTEIN"/>
    <property type="match status" value="1"/>
</dbReference>
<feature type="compositionally biased region" description="Basic and acidic residues" evidence="7">
    <location>
        <begin position="274"/>
        <end position="291"/>
    </location>
</feature>
<dbReference type="EMBL" id="CP012109">
    <property type="protein sequence ID" value="AKQ64558.1"/>
    <property type="molecule type" value="Genomic_DNA"/>
</dbReference>
<dbReference type="OrthoDB" id="5504944at2"/>
<comment type="similarity">
    <text evidence="1 5">Belongs to the spermidine/spermine synthase family.</text>
</comment>
<dbReference type="eggNOG" id="COG0421">
    <property type="taxonomic scope" value="Bacteria"/>
</dbReference>
<dbReference type="PROSITE" id="PS51006">
    <property type="entry name" value="PABS_2"/>
    <property type="match status" value="1"/>
</dbReference>
<keyword evidence="2 5" id="KW-0808">Transferase</keyword>
<evidence type="ECO:0000256" key="2">
    <source>
        <dbReference type="ARBA" id="ARBA00022679"/>
    </source>
</evidence>
<dbReference type="GO" id="GO:0010487">
    <property type="term" value="F:thermospermine synthase activity"/>
    <property type="evidence" value="ECO:0007669"/>
    <property type="project" value="UniProtKB-ARBA"/>
</dbReference>
<dbReference type="Proteomes" id="UP000009026">
    <property type="component" value="Chromosome"/>
</dbReference>
<feature type="region of interest" description="Disordered" evidence="7">
    <location>
        <begin position="274"/>
        <end position="304"/>
    </location>
</feature>
<dbReference type="Pfam" id="PF01564">
    <property type="entry name" value="Spermine_synth"/>
    <property type="match status" value="1"/>
</dbReference>
<keyword evidence="4 5" id="KW-0620">Polyamine biosynthesis</keyword>
<evidence type="ECO:0000313" key="9">
    <source>
        <dbReference type="EMBL" id="AKQ64558.1"/>
    </source>
</evidence>
<sequence>MDMLRVAQRLVLVGLVVLACSAFASRKVLYEKASPYTLVSVTEDDEGRRYLGFDASGALQSVVRPGKPLDLVLPYTQVSMAGLAYVPAPKRILIIGLGGGAMPMFLRKVVPRAHIDVVDIDPDVVKVAKAYFGFKEDARLKAHVGDGRAFVEAKRPAYDLIFLDAYGPDSIPEHLATVEFLASVRAKLTPNGAVVGNVWAFPPNSRYDAMVHTWQVSFKQLSEFIVPQSSNRILVGVGYEEKVAVKTLEARAEKLERAHGVPFDLSGLVDRGYTDATERKPRGRVLKDADIPKPASATTPSQAR</sequence>
<dbReference type="PANTHER" id="PTHR43317:SF1">
    <property type="entry name" value="THERMOSPERMINE SYNTHASE ACAULIS5"/>
    <property type="match status" value="1"/>
</dbReference>
<dbReference type="UniPathway" id="UPA00248">
    <property type="reaction ID" value="UER00314"/>
</dbReference>
<feature type="domain" description="PABS" evidence="8">
    <location>
        <begin position="2"/>
        <end position="250"/>
    </location>
</feature>
<dbReference type="AlphaFoldDB" id="A0A0H4WSM8"/>
<accession>A0A0H4WSM8</accession>
<dbReference type="SUPFAM" id="SSF53335">
    <property type="entry name" value="S-adenosyl-L-methionine-dependent methyltransferases"/>
    <property type="match status" value="1"/>
</dbReference>
<dbReference type="InterPro" id="IPR029063">
    <property type="entry name" value="SAM-dependent_MTases_sf"/>
</dbReference>
<organism evidence="9 10">
    <name type="scientific">Pseudomyxococcus hansupus</name>
    <dbReference type="NCBI Taxonomy" id="1297742"/>
    <lineage>
        <taxon>Bacteria</taxon>
        <taxon>Pseudomonadati</taxon>
        <taxon>Myxococcota</taxon>
        <taxon>Myxococcia</taxon>
        <taxon>Myxococcales</taxon>
        <taxon>Cystobacterineae</taxon>
        <taxon>Myxococcaceae</taxon>
        <taxon>Pseudomyxococcus</taxon>
    </lineage>
</organism>
<dbReference type="Gene3D" id="3.40.50.150">
    <property type="entry name" value="Vaccinia Virus protein VP39"/>
    <property type="match status" value="1"/>
</dbReference>
<evidence type="ECO:0000256" key="6">
    <source>
        <dbReference type="PROSITE-ProRule" id="PRU00354"/>
    </source>
</evidence>
<dbReference type="NCBIfam" id="NF037959">
    <property type="entry name" value="MFS_SpdSyn"/>
    <property type="match status" value="1"/>
</dbReference>
<dbReference type="PANTHER" id="PTHR43317">
    <property type="entry name" value="THERMOSPERMINE SYNTHASE ACAULIS5"/>
    <property type="match status" value="1"/>
</dbReference>
<evidence type="ECO:0000256" key="4">
    <source>
        <dbReference type="ARBA" id="ARBA00023115"/>
    </source>
</evidence>
<feature type="binding site" evidence="5">
    <location>
        <begin position="146"/>
        <end position="147"/>
    </location>
    <ligand>
        <name>S-methyl-5'-thioadenosine</name>
        <dbReference type="ChEBI" id="CHEBI:17509"/>
    </ligand>
</feature>
<evidence type="ECO:0000256" key="5">
    <source>
        <dbReference type="HAMAP-Rule" id="MF_00198"/>
    </source>
</evidence>
<comment type="catalytic activity">
    <reaction evidence="5">
        <text>S-adenosyl 3-(methylsulfanyl)propylamine + putrescine = S-methyl-5'-thioadenosine + spermidine + H(+)</text>
        <dbReference type="Rhea" id="RHEA:12721"/>
        <dbReference type="ChEBI" id="CHEBI:15378"/>
        <dbReference type="ChEBI" id="CHEBI:17509"/>
        <dbReference type="ChEBI" id="CHEBI:57443"/>
        <dbReference type="ChEBI" id="CHEBI:57834"/>
        <dbReference type="ChEBI" id="CHEBI:326268"/>
        <dbReference type="EC" id="2.5.1.16"/>
    </reaction>
</comment>
<evidence type="ECO:0000256" key="7">
    <source>
        <dbReference type="SAM" id="MobiDB-lite"/>
    </source>
</evidence>
<evidence type="ECO:0000259" key="8">
    <source>
        <dbReference type="PROSITE" id="PS51006"/>
    </source>
</evidence>
<dbReference type="GO" id="GO:0008295">
    <property type="term" value="P:spermidine biosynthetic process"/>
    <property type="evidence" value="ECO:0007669"/>
    <property type="project" value="UniProtKB-UniRule"/>
</dbReference>
<feature type="binding site" evidence="5">
    <location>
        <position position="119"/>
    </location>
    <ligand>
        <name>S-methyl-5'-thioadenosine</name>
        <dbReference type="ChEBI" id="CHEBI:17509"/>
    </ligand>
</feature>
<comment type="caution">
    <text evidence="5">Lacks conserved residue(s) required for the propagation of feature annotation.</text>
</comment>
<dbReference type="EC" id="2.5.1.16" evidence="5"/>
<gene>
    <name evidence="5" type="primary">speE</name>
    <name evidence="9" type="ORF">A176_001470</name>
</gene>
<keyword evidence="10" id="KW-1185">Reference proteome</keyword>
<keyword evidence="3 5" id="KW-0745">Spermidine biosynthesis</keyword>
<dbReference type="GO" id="GO:0004766">
    <property type="term" value="F:spermidine synthase activity"/>
    <property type="evidence" value="ECO:0007669"/>
    <property type="project" value="UniProtKB-UniRule"/>
</dbReference>
<evidence type="ECO:0000256" key="1">
    <source>
        <dbReference type="ARBA" id="ARBA00007867"/>
    </source>
</evidence>
<comment type="function">
    <text evidence="5">Catalyzes the irreversible transfer of a propylamine group from the amino donor S-adenosylmethioninamine (decarboxy-AdoMet) to putrescine (1,4-diaminobutane) to yield spermidine.</text>
</comment>
<comment type="subunit">
    <text evidence="5">Homodimer or homotetramer.</text>
</comment>
<name>A0A0H4WSM8_9BACT</name>
<dbReference type="HAMAP" id="MF_00198">
    <property type="entry name" value="Spermidine_synth"/>
    <property type="match status" value="1"/>
</dbReference>
<dbReference type="KEGG" id="mym:A176_001470"/>
<dbReference type="STRING" id="1297742.A176_001470"/>